<evidence type="ECO:0000313" key="9">
    <source>
        <dbReference type="EMBL" id="KST68038.1"/>
    </source>
</evidence>
<dbReference type="OrthoDB" id="517727at2"/>
<dbReference type="InterPro" id="IPR041664">
    <property type="entry name" value="AAA_16"/>
</dbReference>
<dbReference type="SUPFAM" id="SSF56112">
    <property type="entry name" value="Protein kinase-like (PK-like)"/>
    <property type="match status" value="1"/>
</dbReference>
<comment type="catalytic activity">
    <reaction evidence="1">
        <text>ATP + protein L-histidine = ADP + protein N-phospho-L-histidine.</text>
        <dbReference type="EC" id="2.7.13.3"/>
    </reaction>
</comment>
<dbReference type="InterPro" id="IPR005467">
    <property type="entry name" value="His_kinase_dom"/>
</dbReference>
<name>A0A0V7ZV23_9CYAN</name>
<dbReference type="InterPro" id="IPR029016">
    <property type="entry name" value="GAF-like_dom_sf"/>
</dbReference>
<dbReference type="SUPFAM" id="SSF55874">
    <property type="entry name" value="ATPase domain of HSP90 chaperone/DNA topoisomerase II/histidine kinase"/>
    <property type="match status" value="1"/>
</dbReference>
<dbReference type="Pfam" id="PF00069">
    <property type="entry name" value="Pkinase"/>
    <property type="match status" value="1"/>
</dbReference>
<evidence type="ECO:0000259" key="7">
    <source>
        <dbReference type="PROSITE" id="PS50011"/>
    </source>
</evidence>
<dbReference type="GO" id="GO:0005524">
    <property type="term" value="F:ATP binding"/>
    <property type="evidence" value="ECO:0007669"/>
    <property type="project" value="InterPro"/>
</dbReference>
<evidence type="ECO:0000313" key="10">
    <source>
        <dbReference type="EMBL" id="KST68337.1"/>
    </source>
</evidence>
<organism evidence="9 11">
    <name type="scientific">Mastigocoleus testarum BC008</name>
    <dbReference type="NCBI Taxonomy" id="371196"/>
    <lineage>
        <taxon>Bacteria</taxon>
        <taxon>Bacillati</taxon>
        <taxon>Cyanobacteriota</taxon>
        <taxon>Cyanophyceae</taxon>
        <taxon>Nostocales</taxon>
        <taxon>Hapalosiphonaceae</taxon>
        <taxon>Mastigocoleus</taxon>
    </lineage>
</organism>
<dbReference type="Pfam" id="PF02518">
    <property type="entry name" value="HATPase_c"/>
    <property type="match status" value="1"/>
</dbReference>
<comment type="caution">
    <text evidence="9">The sequence shown here is derived from an EMBL/GenBank/DDBJ whole genome shotgun (WGS) entry which is preliminary data.</text>
</comment>
<dbReference type="CDD" id="cd14014">
    <property type="entry name" value="STKc_PknB_like"/>
    <property type="match status" value="1"/>
</dbReference>
<evidence type="ECO:0000256" key="2">
    <source>
        <dbReference type="ARBA" id="ARBA00012438"/>
    </source>
</evidence>
<feature type="coiled-coil region" evidence="6">
    <location>
        <begin position="1541"/>
        <end position="1578"/>
    </location>
</feature>
<dbReference type="PROSITE" id="PS50109">
    <property type="entry name" value="HIS_KIN"/>
    <property type="match status" value="1"/>
</dbReference>
<dbReference type="Gene3D" id="3.30.450.40">
    <property type="match status" value="1"/>
</dbReference>
<dbReference type="Pfam" id="PF13191">
    <property type="entry name" value="AAA_16"/>
    <property type="match status" value="1"/>
</dbReference>
<dbReference type="SMART" id="SM00220">
    <property type="entry name" value="S_TKc"/>
    <property type="match status" value="1"/>
</dbReference>
<accession>A0A0V7ZV23</accession>
<dbReference type="SMART" id="SM00065">
    <property type="entry name" value="GAF"/>
    <property type="match status" value="1"/>
</dbReference>
<keyword evidence="4" id="KW-0418">Kinase</keyword>
<feature type="domain" description="Histidine kinase" evidence="8">
    <location>
        <begin position="1587"/>
        <end position="1838"/>
    </location>
</feature>
<gene>
    <name evidence="9" type="ORF">BC008_32160</name>
    <name evidence="10" type="ORF">BC008_32965</name>
</gene>
<dbReference type="Gene3D" id="1.10.287.130">
    <property type="match status" value="1"/>
</dbReference>
<dbReference type="PROSITE" id="PS50011">
    <property type="entry name" value="PROTEIN_KINASE_DOM"/>
    <property type="match status" value="1"/>
</dbReference>
<keyword evidence="11" id="KW-1185">Reference proteome</keyword>
<feature type="domain" description="Protein kinase" evidence="7">
    <location>
        <begin position="13"/>
        <end position="273"/>
    </location>
</feature>
<dbReference type="InterPro" id="IPR053159">
    <property type="entry name" value="Hybrid_Histidine_Kinase"/>
</dbReference>
<evidence type="ECO:0000256" key="5">
    <source>
        <dbReference type="ARBA" id="ARBA00023012"/>
    </source>
</evidence>
<dbReference type="GO" id="GO:0000155">
    <property type="term" value="F:phosphorelay sensor kinase activity"/>
    <property type="evidence" value="ECO:0007669"/>
    <property type="project" value="InterPro"/>
</dbReference>
<reference evidence="9 11" key="1">
    <citation type="journal article" date="2015" name="Genome Announc.">
        <title>Draft Genome of the Euendolithic (true boring) Cyanobacterium Mastigocoleus testarum strain BC008.</title>
        <authorList>
            <person name="Guida B.S."/>
            <person name="Garcia-Pichel F."/>
        </authorList>
    </citation>
    <scope>NUCLEOTIDE SEQUENCE [LARGE SCALE GENOMIC DNA]</scope>
    <source>
        <strain evidence="9 11">BC008</strain>
    </source>
</reference>
<keyword evidence="5" id="KW-0902">Two-component regulatory system</keyword>
<dbReference type="Gene3D" id="1.10.510.10">
    <property type="entry name" value="Transferase(Phosphotransferase) domain 1"/>
    <property type="match status" value="1"/>
</dbReference>
<dbReference type="InterPro" id="IPR011009">
    <property type="entry name" value="Kinase-like_dom_sf"/>
</dbReference>
<dbReference type="SUPFAM" id="SSF47384">
    <property type="entry name" value="Homodimeric domain of signal transducing histidine kinase"/>
    <property type="match status" value="1"/>
</dbReference>
<dbReference type="InterPro" id="IPR036097">
    <property type="entry name" value="HisK_dim/P_sf"/>
</dbReference>
<dbReference type="Proteomes" id="UP000053372">
    <property type="component" value="Unassembled WGS sequence"/>
</dbReference>
<evidence type="ECO:0000256" key="6">
    <source>
        <dbReference type="SAM" id="Coils"/>
    </source>
</evidence>
<dbReference type="InterPro" id="IPR027417">
    <property type="entry name" value="P-loop_NTPase"/>
</dbReference>
<evidence type="ECO:0000256" key="1">
    <source>
        <dbReference type="ARBA" id="ARBA00000085"/>
    </source>
</evidence>
<dbReference type="EC" id="2.7.13.3" evidence="2"/>
<dbReference type="SUPFAM" id="SSF52540">
    <property type="entry name" value="P-loop containing nucleoside triphosphate hydrolases"/>
    <property type="match status" value="1"/>
</dbReference>
<keyword evidence="3" id="KW-0597">Phosphoprotein</keyword>
<dbReference type="PANTHER" id="PTHR43642:SF1">
    <property type="entry name" value="HYBRID SIGNAL TRANSDUCTION HISTIDINE KINASE G"/>
    <property type="match status" value="1"/>
</dbReference>
<dbReference type="InterPro" id="IPR003594">
    <property type="entry name" value="HATPase_dom"/>
</dbReference>
<dbReference type="SUPFAM" id="SSF55781">
    <property type="entry name" value="GAF domain-like"/>
    <property type="match status" value="1"/>
</dbReference>
<protein>
    <recommendedName>
        <fullName evidence="2">histidine kinase</fullName>
        <ecNumber evidence="2">2.7.13.3</ecNumber>
    </recommendedName>
</protein>
<dbReference type="InterPro" id="IPR036890">
    <property type="entry name" value="HATPase_C_sf"/>
</dbReference>
<dbReference type="PANTHER" id="PTHR43642">
    <property type="entry name" value="HYBRID SIGNAL TRANSDUCTION HISTIDINE KINASE G"/>
    <property type="match status" value="1"/>
</dbReference>
<evidence type="ECO:0000256" key="3">
    <source>
        <dbReference type="ARBA" id="ARBA00022553"/>
    </source>
</evidence>
<evidence type="ECO:0000259" key="8">
    <source>
        <dbReference type="PROSITE" id="PS50109"/>
    </source>
</evidence>
<dbReference type="Gene3D" id="3.40.50.300">
    <property type="entry name" value="P-loop containing nucleotide triphosphate hydrolases"/>
    <property type="match status" value="1"/>
</dbReference>
<dbReference type="Gene3D" id="3.30.565.10">
    <property type="entry name" value="Histidine kinase-like ATPase, C-terminal domain"/>
    <property type="match status" value="1"/>
</dbReference>
<dbReference type="SMART" id="SM00387">
    <property type="entry name" value="HATPase_c"/>
    <property type="match status" value="1"/>
</dbReference>
<dbReference type="RefSeq" id="WP_027842674.1">
    <property type="nucleotide sequence ID" value="NZ_LMTZ01000066.1"/>
</dbReference>
<dbReference type="InterPro" id="IPR003018">
    <property type="entry name" value="GAF"/>
</dbReference>
<dbReference type="PROSITE" id="PS00108">
    <property type="entry name" value="PROTEIN_KINASE_ST"/>
    <property type="match status" value="1"/>
</dbReference>
<evidence type="ECO:0000256" key="4">
    <source>
        <dbReference type="ARBA" id="ARBA00022777"/>
    </source>
</evidence>
<dbReference type="InterPro" id="IPR003661">
    <property type="entry name" value="HisK_dim/P_dom"/>
</dbReference>
<dbReference type="InterPro" id="IPR004358">
    <property type="entry name" value="Sig_transdc_His_kin-like_C"/>
</dbReference>
<dbReference type="PRINTS" id="PR00344">
    <property type="entry name" value="BCTRLSENSOR"/>
</dbReference>
<keyword evidence="6" id="KW-0175">Coiled coil</keyword>
<dbReference type="InterPro" id="IPR000719">
    <property type="entry name" value="Prot_kinase_dom"/>
</dbReference>
<dbReference type="Pfam" id="PF01590">
    <property type="entry name" value="GAF"/>
    <property type="match status" value="1"/>
</dbReference>
<dbReference type="CDD" id="cd00082">
    <property type="entry name" value="HisKA"/>
    <property type="match status" value="1"/>
</dbReference>
<dbReference type="EMBL" id="LMTZ01000066">
    <property type="protein sequence ID" value="KST68337.1"/>
    <property type="molecule type" value="Genomic_DNA"/>
</dbReference>
<keyword evidence="4" id="KW-0808">Transferase</keyword>
<dbReference type="InterPro" id="IPR008271">
    <property type="entry name" value="Ser/Thr_kinase_AS"/>
</dbReference>
<evidence type="ECO:0000313" key="11">
    <source>
        <dbReference type="Proteomes" id="UP000053372"/>
    </source>
</evidence>
<sequence>MNIVCRSPIIPGYQIREQLYAGSRTKVYRALREQDSLAVVIKLLNSEYPSFNELLQFRNQYAIAKNLDIPGVIHPLSLETFGNGYILVMEDKGEISLDEYIKTHRLSLVEFLSLGIQLADILHNLYQNKVIHKDIKPANILIDPETKQIQLIDFSIASLLTKKTQEIKSPNLLEGTLAYISPEQTGRMNRGIDYRSDFYSLGITLFEMLAGQLPFISDDPMDLVHCHIAQQAFRISDIKSEIPEVISEVISKLMAKNAEDRYQSALGLKHDLETCLYQLKDSGEIRYFEIGQRDVCDHFLIPEKLYGREVEVQELLDAFKRVTNGSSEIMLVAGFSGVGKTAVVNEVHKPMTHQRGYFIQGKFNQFNRNIPFSAFVQALRDLMGQLLSESDSQRLRWCTQILEAVGENGQVLIEVIPELEALIGKQPPVSELSGAAAHNRFNLLFQNFIAVFAKADHPLVIFLDDLQWSDAASMESIKILMSNSHLLLLGAYRDNEVSSVHPLMALLEKFKQAEVVINTITLQSLSFDDTSRLVADILNCSTPCTDKSVSARSRPLTEFIFRKTQGNPFFTTQLLKALYQNGNIKFNRDDHYWEWDLTQIDALFLTDDVVEFIAALLQKLSPETQKVLKLAACIGNHFDLETLSIVYKKSYYQTARNLWESLQEGLVIPQGEIYKFFSDDFFTFEFDTEKYVNQERSGKIFYKFLHDRVQQAVYTLIEDNQKKSVHLNIGRLLLSNLQCKSQEERLFEIVDHLNLGHELITEERDIIELIKLNIHAGEKAKKSTAYVAFRDYLRIAQEYIGKSGWDDNYELSFNIHRLLAEAEQLNGNFQESENLILLSLEKAQKKLEKADLYNLFIIQYTMMGQGIMAVDIGRKSLHLFKINLPSTENIEKSLHNSFQNVTSKIRDISFQSWLELPESTVPQQRICLQLLNSLLVPSYISQQEKLHFWLGTKIVELSYQYGTVPASAYGFIVYGMFLGTALANYKLGYDFGLLGLKLSRKYNKLDDITQACYIFGNNVYAWNQPLQGSEKIFDEGIQAGLASGNFLFLGYILIYKLLNPFYQGKNLEEIISNLPECLLFVQKNNHQVGEDSILALDMIIMNLLGHTSSLESFDIDGCSEQKYLEKCQNNQSTYALCHYYILKSMLLYLYDRVTESLYYSEETKKIIAVLAAKYQVAVHIFYYSLNIISLYSKASKSQQEKYWHKLSENQEKMKLWAMNCPENFQHKFLLLEAEIARVTGKKIKAVNLYDHAIGKAKENKYLQEEALANELAAKFYLSWGKDKIAAVYMQGACYCYSRWGAKAKVDHLEQQYPYLLATILKTNNLNIKNSANITSTSIENVIRTSSSQNLSLDFPSVMKAAQAISQEIELEKLLTTLMETAIANAGAQSGHLILCQDDNQWFVVIQADNKPKQVSTFQEQVQGEQIQHLEIPLKRYQKIPQSLIDLVRCTQKTAVFENLSSVVQFAGDHYIVTHKPKSVLCIPIIRQKKLIGILYLENNLTLGAFTLDRIEILQLLTSQAAISIENARLYQKTENYSQILKSEVKRKTRALNQKAQDLEQALRTLQRTQAQLIQNEKMSSLGQLVAGIAHEINNPISFIEGNLSYTKSYIEEMISLLGLYQQEYPQPSSVIKGKCEEIDLDFLFEDVTKIIKSMESGSNRIKQIVLSLRNFSRLDESAIKAVDIHSGIESTLLILQNRLQGSENQREIKIIKEYCHNLPKITCYPSELNQVFLNIINNAIDAIRDNTQRGENPEIGIRTKAIDEKWVSIGIANTDSTIPVNIQERIFEPFFTTKAVGRGTGLGLFVSYSIVQKHGGIVNVYSKPDEGTEFEIILPLQCAQI</sequence>
<dbReference type="EMBL" id="LMTZ01000083">
    <property type="protein sequence ID" value="KST68038.1"/>
    <property type="molecule type" value="Genomic_DNA"/>
</dbReference>
<dbReference type="SMART" id="SM00388">
    <property type="entry name" value="HisKA"/>
    <property type="match status" value="1"/>
</dbReference>
<proteinExistence type="predicted"/>